<reference evidence="6 7" key="1">
    <citation type="submission" date="2014-12" db="EMBL/GenBank/DDBJ databases">
        <title>Genome sequencing of Microbacterium hominis TPW29.</title>
        <authorList>
            <person name="Tan P.W."/>
            <person name="Chan K.-G."/>
        </authorList>
    </citation>
    <scope>NUCLEOTIDE SEQUENCE [LARGE SCALE GENOMIC DNA]</scope>
    <source>
        <strain evidence="6 7">TPW29</strain>
    </source>
</reference>
<evidence type="ECO:0000256" key="3">
    <source>
        <dbReference type="ARBA" id="ARBA00022989"/>
    </source>
</evidence>
<dbReference type="InterPro" id="IPR047680">
    <property type="entry name" value="MarP-like"/>
</dbReference>
<sequence>MLIVDIIAVVALLLALASGLARGFFASLGSVIGMIGGAAAALWLLPLVTPWLSTVVPSGGWRTAALAAAAIGLVVVGTAAGAAIGMAIRRGVDRARLRGLERFLGGVLTTVAAALALVLVSSGLATAGIPYVSSAVASSRVVGALQAITPPPVQDALAQARGALLSDGLPRLEAAIGAIVTPTDPPISLDDPALQNAAASVARVSGTAYACGVSMTGSGFVAAPGLVVTNAHVVAGVDTPVVELPGGRAGEGRIVLFDPVADLAVLSIGGLPATPLTIADPAAAGTQAAVQGYPHGGPFTNVSAGILSVSSVPVPDIYDSSVNPREIYALQADVQPGNSGGPLLDAAGDVVGVVFARGADGEGRGYATTTTVLRPELDRVTADSPTVASGRCTASR</sequence>
<dbReference type="SUPFAM" id="SSF50494">
    <property type="entry name" value="Trypsin-like serine proteases"/>
    <property type="match status" value="1"/>
</dbReference>
<evidence type="ECO:0000313" key="7">
    <source>
        <dbReference type="Proteomes" id="UP000031202"/>
    </source>
</evidence>
<feature type="transmembrane region" description="Helical" evidence="5">
    <location>
        <begin position="100"/>
        <end position="124"/>
    </location>
</feature>
<dbReference type="GO" id="GO:0006508">
    <property type="term" value="P:proteolysis"/>
    <property type="evidence" value="ECO:0007669"/>
    <property type="project" value="InterPro"/>
</dbReference>
<dbReference type="InterPro" id="IPR043504">
    <property type="entry name" value="Peptidase_S1_PA_chymotrypsin"/>
</dbReference>
<dbReference type="RefSeq" id="WP_039415885.1">
    <property type="nucleotide sequence ID" value="NZ_JWSZ01000011.1"/>
</dbReference>
<proteinExistence type="predicted"/>
<evidence type="ECO:0000256" key="2">
    <source>
        <dbReference type="ARBA" id="ARBA00022692"/>
    </source>
</evidence>
<dbReference type="GO" id="GO:0016020">
    <property type="term" value="C:membrane"/>
    <property type="evidence" value="ECO:0007669"/>
    <property type="project" value="UniProtKB-SubCell"/>
</dbReference>
<evidence type="ECO:0000313" key="6">
    <source>
        <dbReference type="EMBL" id="KIC57789.1"/>
    </source>
</evidence>
<comment type="caution">
    <text evidence="6">The sequence shown here is derived from an EMBL/GenBank/DDBJ whole genome shotgun (WGS) entry which is preliminary data.</text>
</comment>
<keyword evidence="2 5" id="KW-0812">Transmembrane</keyword>
<dbReference type="Pfam" id="PF13365">
    <property type="entry name" value="Trypsin_2"/>
    <property type="match status" value="1"/>
</dbReference>
<accession>A0A0B4C9J2</accession>
<feature type="transmembrane region" description="Helical" evidence="5">
    <location>
        <begin position="64"/>
        <end position="88"/>
    </location>
</feature>
<evidence type="ECO:0000256" key="5">
    <source>
        <dbReference type="SAM" id="Phobius"/>
    </source>
</evidence>
<name>A0A0B4C9J2_9MICO</name>
<dbReference type="InterPro" id="IPR003825">
    <property type="entry name" value="Colicin-V_CvpA"/>
</dbReference>
<dbReference type="Proteomes" id="UP000031202">
    <property type="component" value="Unassembled WGS sequence"/>
</dbReference>
<dbReference type="NCBIfam" id="NF033740">
    <property type="entry name" value="MarP_fam_protase"/>
    <property type="match status" value="1"/>
</dbReference>
<feature type="transmembrane region" description="Helical" evidence="5">
    <location>
        <begin position="32"/>
        <end position="52"/>
    </location>
</feature>
<keyword evidence="3 5" id="KW-1133">Transmembrane helix</keyword>
<feature type="transmembrane region" description="Helical" evidence="5">
    <location>
        <begin position="6"/>
        <end position="25"/>
    </location>
</feature>
<evidence type="ECO:0000256" key="4">
    <source>
        <dbReference type="ARBA" id="ARBA00023136"/>
    </source>
</evidence>
<evidence type="ECO:0000256" key="1">
    <source>
        <dbReference type="ARBA" id="ARBA00004141"/>
    </source>
</evidence>
<dbReference type="InterPro" id="IPR001940">
    <property type="entry name" value="Peptidase_S1C"/>
</dbReference>
<protein>
    <submittedName>
        <fullName evidence="6">Colicin V production protein</fullName>
    </submittedName>
</protein>
<dbReference type="PRINTS" id="PR00834">
    <property type="entry name" value="PROTEASES2C"/>
</dbReference>
<gene>
    <name evidence="6" type="ORF">RM52_09130</name>
</gene>
<keyword evidence="4 5" id="KW-0472">Membrane</keyword>
<dbReference type="AlphaFoldDB" id="A0A0B4C9J2"/>
<organism evidence="6 7">
    <name type="scientific">Microbacterium hominis</name>
    <dbReference type="NCBI Taxonomy" id="162426"/>
    <lineage>
        <taxon>Bacteria</taxon>
        <taxon>Bacillati</taxon>
        <taxon>Actinomycetota</taxon>
        <taxon>Actinomycetes</taxon>
        <taxon>Micrococcales</taxon>
        <taxon>Microbacteriaceae</taxon>
        <taxon>Microbacterium</taxon>
    </lineage>
</organism>
<dbReference type="GO" id="GO:0009403">
    <property type="term" value="P:toxin biosynthetic process"/>
    <property type="evidence" value="ECO:0007669"/>
    <property type="project" value="InterPro"/>
</dbReference>
<dbReference type="PANTHER" id="PTHR43019:SF23">
    <property type="entry name" value="PROTEASE DO-LIKE 5, CHLOROPLASTIC"/>
    <property type="match status" value="1"/>
</dbReference>
<dbReference type="PANTHER" id="PTHR43019">
    <property type="entry name" value="SERINE ENDOPROTEASE DEGS"/>
    <property type="match status" value="1"/>
</dbReference>
<dbReference type="Pfam" id="PF02674">
    <property type="entry name" value="Colicin_V"/>
    <property type="match status" value="1"/>
</dbReference>
<dbReference type="EMBL" id="JWSZ01000011">
    <property type="protein sequence ID" value="KIC57789.1"/>
    <property type="molecule type" value="Genomic_DNA"/>
</dbReference>
<dbReference type="GO" id="GO:0004252">
    <property type="term" value="F:serine-type endopeptidase activity"/>
    <property type="evidence" value="ECO:0007669"/>
    <property type="project" value="InterPro"/>
</dbReference>
<comment type="subcellular location">
    <subcellularLocation>
        <location evidence="1">Membrane</location>
        <topology evidence="1">Multi-pass membrane protein</topology>
    </subcellularLocation>
</comment>
<dbReference type="InterPro" id="IPR009003">
    <property type="entry name" value="Peptidase_S1_PA"/>
</dbReference>
<dbReference type="Gene3D" id="2.40.10.10">
    <property type="entry name" value="Trypsin-like serine proteases"/>
    <property type="match status" value="2"/>
</dbReference>